<dbReference type="PROSITE" id="PS00924">
    <property type="entry name" value="ASP_GLU_RACEMASE_2"/>
    <property type="match status" value="1"/>
</dbReference>
<accession>A0AAU8DWW7</accession>
<dbReference type="GO" id="GO:0071555">
    <property type="term" value="P:cell wall organization"/>
    <property type="evidence" value="ECO:0007669"/>
    <property type="project" value="UniProtKB-KW"/>
</dbReference>
<dbReference type="EMBL" id="CP159218">
    <property type="protein sequence ID" value="XCG65337.1"/>
    <property type="molecule type" value="Genomic_DNA"/>
</dbReference>
<feature type="binding site" evidence="7">
    <location>
        <begin position="17"/>
        <end position="18"/>
    </location>
    <ligand>
        <name>substrate</name>
    </ligand>
</feature>
<keyword evidence="6 7" id="KW-0961">Cell wall biogenesis/degradation</keyword>
<comment type="function">
    <text evidence="7">Provides the (R)-glutamate required for cell wall biosynthesis.</text>
</comment>
<dbReference type="GO" id="GO:0008881">
    <property type="term" value="F:glutamate racemase activity"/>
    <property type="evidence" value="ECO:0007669"/>
    <property type="project" value="UniProtKB-UniRule"/>
</dbReference>
<dbReference type="InterPro" id="IPR015942">
    <property type="entry name" value="Asp/Glu/hydantoin_racemase"/>
</dbReference>
<dbReference type="HAMAP" id="MF_00258">
    <property type="entry name" value="Glu_racemase"/>
    <property type="match status" value="1"/>
</dbReference>
<dbReference type="EC" id="5.1.1.3" evidence="2 7"/>
<dbReference type="GO" id="GO:0008360">
    <property type="term" value="P:regulation of cell shape"/>
    <property type="evidence" value="ECO:0007669"/>
    <property type="project" value="UniProtKB-KW"/>
</dbReference>
<dbReference type="PANTHER" id="PTHR21198">
    <property type="entry name" value="GLUTAMATE RACEMASE"/>
    <property type="match status" value="1"/>
</dbReference>
<dbReference type="InterPro" id="IPR004391">
    <property type="entry name" value="Glu_race"/>
</dbReference>
<evidence type="ECO:0000313" key="8">
    <source>
        <dbReference type="EMBL" id="XCG65337.1"/>
    </source>
</evidence>
<comment type="catalytic activity">
    <reaction evidence="1 7">
        <text>L-glutamate = D-glutamate</text>
        <dbReference type="Rhea" id="RHEA:12813"/>
        <dbReference type="ChEBI" id="CHEBI:29985"/>
        <dbReference type="ChEBI" id="CHEBI:29986"/>
        <dbReference type="EC" id="5.1.1.3"/>
    </reaction>
</comment>
<dbReference type="GO" id="GO:0009252">
    <property type="term" value="P:peptidoglycan biosynthetic process"/>
    <property type="evidence" value="ECO:0007669"/>
    <property type="project" value="UniProtKB-UniRule"/>
</dbReference>
<gene>
    <name evidence="7 8" type="primary">murI</name>
    <name evidence="8" type="ORF">ABLG96_08630</name>
</gene>
<feature type="binding site" evidence="7">
    <location>
        <begin position="195"/>
        <end position="196"/>
    </location>
    <ligand>
        <name>substrate</name>
    </ligand>
</feature>
<feature type="active site" description="Proton donor/acceptor" evidence="7">
    <location>
        <position position="80"/>
    </location>
</feature>
<dbReference type="InterPro" id="IPR033134">
    <property type="entry name" value="Asp/Glu_racemase_AS_2"/>
</dbReference>
<evidence type="ECO:0000256" key="1">
    <source>
        <dbReference type="ARBA" id="ARBA00001602"/>
    </source>
</evidence>
<evidence type="ECO:0000256" key="2">
    <source>
        <dbReference type="ARBA" id="ARBA00013090"/>
    </source>
</evidence>
<dbReference type="FunFam" id="3.40.50.1860:FF:000001">
    <property type="entry name" value="Glutamate racemase"/>
    <property type="match status" value="1"/>
</dbReference>
<dbReference type="NCBIfam" id="TIGR00067">
    <property type="entry name" value="glut_race"/>
    <property type="match status" value="1"/>
</dbReference>
<dbReference type="Gene3D" id="3.40.50.1860">
    <property type="match status" value="2"/>
</dbReference>
<feature type="active site" description="Proton donor/acceptor" evidence="7">
    <location>
        <position position="194"/>
    </location>
</feature>
<evidence type="ECO:0000256" key="4">
    <source>
        <dbReference type="ARBA" id="ARBA00022984"/>
    </source>
</evidence>
<reference evidence="8" key="1">
    <citation type="submission" date="2024-05" db="EMBL/GenBank/DDBJ databases">
        <authorList>
            <person name="Cai S.Y."/>
            <person name="Jin L.M."/>
            <person name="Li H.R."/>
        </authorList>
    </citation>
    <scope>NUCLEOTIDE SEQUENCE</scope>
    <source>
        <strain evidence="8">A5-74</strain>
    </source>
</reference>
<sequence>MDASQRPDRRAPIGILDSGVGGLTVVRAVMDLLPQESIRYVGDTANAPYGPLPDEQIRRLTGSVIESLVLAGCKAIVIACNTAAAAGAHAQAVAQYRVPVLEVITPAARTAARVTRSGRIGVIATVATVDSGAYPRTVAALPGGDELHVVQQACPSFVDFVERGLTSGRQVTGLAQAYLDPLQRAEIDTLILGCTHYPLLVDVLQQVLGPQVTLVSSALETAIDLAAALSDLDLLSPPDAVPEHEFLATGAPGPFTALARRFLGSDVVPIGSQP</sequence>
<dbReference type="RefSeq" id="WP_353650942.1">
    <property type="nucleotide sequence ID" value="NZ_CP159218.1"/>
</dbReference>
<name>A0AAU8DWW7_9ACTN</name>
<proteinExistence type="inferred from homology"/>
<dbReference type="AlphaFoldDB" id="A0AAU8DWW7"/>
<comment type="pathway">
    <text evidence="7">Cell wall biogenesis; peptidoglycan biosynthesis.</text>
</comment>
<keyword evidence="4 7" id="KW-0573">Peptidoglycan synthesis</keyword>
<evidence type="ECO:0000256" key="3">
    <source>
        <dbReference type="ARBA" id="ARBA00022960"/>
    </source>
</evidence>
<organism evidence="8">
    <name type="scientific">Nakamurella sp. A5-74</name>
    <dbReference type="NCBI Taxonomy" id="3158264"/>
    <lineage>
        <taxon>Bacteria</taxon>
        <taxon>Bacillati</taxon>
        <taxon>Actinomycetota</taxon>
        <taxon>Actinomycetes</taxon>
        <taxon>Nakamurellales</taxon>
        <taxon>Nakamurellaceae</taxon>
        <taxon>Nakamurella</taxon>
    </lineage>
</organism>
<keyword evidence="3 7" id="KW-0133">Cell shape</keyword>
<keyword evidence="5 7" id="KW-0413">Isomerase</keyword>
<evidence type="ECO:0000256" key="6">
    <source>
        <dbReference type="ARBA" id="ARBA00023316"/>
    </source>
</evidence>
<feature type="binding site" evidence="7">
    <location>
        <begin position="49"/>
        <end position="50"/>
    </location>
    <ligand>
        <name>substrate</name>
    </ligand>
</feature>
<protein>
    <recommendedName>
        <fullName evidence="2 7">Glutamate racemase</fullName>
        <ecNumber evidence="2 7">5.1.1.3</ecNumber>
    </recommendedName>
</protein>
<dbReference type="InterPro" id="IPR001920">
    <property type="entry name" value="Asp/Glu_race"/>
</dbReference>
<dbReference type="SUPFAM" id="SSF53681">
    <property type="entry name" value="Aspartate/glutamate racemase"/>
    <property type="match status" value="2"/>
</dbReference>
<feature type="binding site" evidence="7">
    <location>
        <begin position="81"/>
        <end position="82"/>
    </location>
    <ligand>
        <name>substrate</name>
    </ligand>
</feature>
<comment type="similarity">
    <text evidence="7">Belongs to the aspartate/glutamate racemases family.</text>
</comment>
<evidence type="ECO:0000256" key="7">
    <source>
        <dbReference type="HAMAP-Rule" id="MF_00258"/>
    </source>
</evidence>
<dbReference type="PANTHER" id="PTHR21198:SF2">
    <property type="entry name" value="GLUTAMATE RACEMASE"/>
    <property type="match status" value="1"/>
</dbReference>
<evidence type="ECO:0000256" key="5">
    <source>
        <dbReference type="ARBA" id="ARBA00023235"/>
    </source>
</evidence>
<dbReference type="Pfam" id="PF01177">
    <property type="entry name" value="Asp_Glu_race"/>
    <property type="match status" value="1"/>
</dbReference>